<dbReference type="Proteomes" id="UP000594263">
    <property type="component" value="Unplaced"/>
</dbReference>
<feature type="repeat" description="ARM" evidence="8">
    <location>
        <begin position="163"/>
        <end position="205"/>
    </location>
</feature>
<protein>
    <recommendedName>
        <fullName evidence="4">RING-type E3 ubiquitin transferase</fullName>
        <ecNumber evidence="4">2.3.2.27</ecNumber>
    </recommendedName>
</protein>
<dbReference type="OMA" id="QRWEPSR"/>
<evidence type="ECO:0000256" key="3">
    <source>
        <dbReference type="ARBA" id="ARBA00004906"/>
    </source>
</evidence>
<dbReference type="FunFam" id="1.25.10.10:FF:000082">
    <property type="entry name" value="RING-type E3 ubiquitin transferase"/>
    <property type="match status" value="1"/>
</dbReference>
<feature type="region of interest" description="Disordered" evidence="9">
    <location>
        <begin position="402"/>
        <end position="424"/>
    </location>
</feature>
<dbReference type="GO" id="GO:0061630">
    <property type="term" value="F:ubiquitin protein ligase activity"/>
    <property type="evidence" value="ECO:0007669"/>
    <property type="project" value="UniProtKB-EC"/>
</dbReference>
<dbReference type="FunFam" id="1.20.930.20:FF:000002">
    <property type="entry name" value="RING-type E3 ubiquitin transferase"/>
    <property type="match status" value="1"/>
</dbReference>
<evidence type="ECO:0000313" key="12">
    <source>
        <dbReference type="EnsemblPlants" id="Kaladp0070s0085.1.v1.1"/>
    </source>
</evidence>
<comment type="pathway">
    <text evidence="3">Protein modification; protein ubiquitination.</text>
</comment>
<name>A0A7N0UL29_KALFE</name>
<dbReference type="InterPro" id="IPR000225">
    <property type="entry name" value="Armadillo"/>
</dbReference>
<dbReference type="Pfam" id="PF25368">
    <property type="entry name" value="PUB10_N"/>
    <property type="match status" value="1"/>
</dbReference>
<dbReference type="AlphaFoldDB" id="A0A7N0UL29"/>
<keyword evidence="6" id="KW-0677">Repeat</keyword>
<dbReference type="GO" id="GO:0016567">
    <property type="term" value="P:protein ubiquitination"/>
    <property type="evidence" value="ECO:0007669"/>
    <property type="project" value="UniProtKB-ARBA"/>
</dbReference>
<dbReference type="PANTHER" id="PTHR23315">
    <property type="entry name" value="U BOX DOMAIN-CONTAINING"/>
    <property type="match status" value="1"/>
</dbReference>
<evidence type="ECO:0000259" key="11">
    <source>
        <dbReference type="Pfam" id="PF25598"/>
    </source>
</evidence>
<feature type="repeat" description="ARM" evidence="8">
    <location>
        <begin position="204"/>
        <end position="246"/>
    </location>
</feature>
<dbReference type="PANTHER" id="PTHR23315:SF275">
    <property type="entry name" value="U-BOX DOMAIN-CONTAINING PROTEIN 13"/>
    <property type="match status" value="1"/>
</dbReference>
<reference evidence="12" key="1">
    <citation type="submission" date="2021-01" db="UniProtKB">
        <authorList>
            <consortium name="EnsemblPlants"/>
        </authorList>
    </citation>
    <scope>IDENTIFICATION</scope>
</reference>
<dbReference type="Gramene" id="Kaladp0070s0085.1.v1.1">
    <property type="protein sequence ID" value="Kaladp0070s0085.1.v1.1"/>
    <property type="gene ID" value="Kaladp0070s0085.v1.1"/>
</dbReference>
<dbReference type="Gene3D" id="1.25.10.10">
    <property type="entry name" value="Leucine-rich Repeat Variant"/>
    <property type="match status" value="2"/>
</dbReference>
<evidence type="ECO:0000256" key="6">
    <source>
        <dbReference type="ARBA" id="ARBA00022737"/>
    </source>
</evidence>
<sequence>MSGGGRSLIAMMEDEKGWLAQVLIDTVNEIAAISDFRPPVKKPYCNLARRLKLLTPMFEEIKESKEAVPEESMNALMALRDALDYAKEILKLGSEGSKIYLRPGIPRTSKATSASTPAERTKIESLLLKLTSTNPEDQRSAAGEIRLLAKRNADNRIAIAEAGAIPLLVDLLAVPDSRIQEHAVTALLNLSICEINKGCIVSAGAIPGIVQVLKKGSMEARENAAATLFSLSVVDENKVMIGASGAITPLVVLLSEGTQRGKKDAATALFNLCIFQGNKGKAVRAGVVPTLMRLLTEPAGGMVDEALAILAILASHSDGKIAIGAADAVPVLVEVIGNGSPRNKENAAAIMVHLCSGDPQHLVEAQKLGVTGPLLDLAQNGTERGKRKANQLLERINRYAEQLPSSETHHHQTSDTEQPAIIDS</sequence>
<evidence type="ECO:0000256" key="7">
    <source>
        <dbReference type="ARBA" id="ARBA00022786"/>
    </source>
</evidence>
<evidence type="ECO:0000256" key="8">
    <source>
        <dbReference type="PROSITE-ProRule" id="PRU00259"/>
    </source>
</evidence>
<keyword evidence="7" id="KW-0833">Ubl conjugation pathway</keyword>
<dbReference type="Pfam" id="PF25598">
    <property type="entry name" value="ARM_PUB"/>
    <property type="match status" value="1"/>
</dbReference>
<dbReference type="EnsemblPlants" id="Kaladp0070s0085.1.v1.1">
    <property type="protein sequence ID" value="Kaladp0070s0085.1.v1.1"/>
    <property type="gene ID" value="Kaladp0070s0085.v1.1"/>
</dbReference>
<dbReference type="InterPro" id="IPR057623">
    <property type="entry name" value="PUB12-19-like_N"/>
</dbReference>
<evidence type="ECO:0000256" key="1">
    <source>
        <dbReference type="ARBA" id="ARBA00000900"/>
    </source>
</evidence>
<dbReference type="SUPFAM" id="SSF48371">
    <property type="entry name" value="ARM repeat"/>
    <property type="match status" value="1"/>
</dbReference>
<evidence type="ECO:0000256" key="2">
    <source>
        <dbReference type="ARBA" id="ARBA00003861"/>
    </source>
</evidence>
<accession>A0A7N0UL29</accession>
<dbReference type="InterPro" id="IPR016024">
    <property type="entry name" value="ARM-type_fold"/>
</dbReference>
<keyword evidence="13" id="KW-1185">Reference proteome</keyword>
<evidence type="ECO:0000313" key="13">
    <source>
        <dbReference type="Proteomes" id="UP000594263"/>
    </source>
</evidence>
<feature type="domain" description="PUB 12/19-like N-terminal" evidence="10">
    <location>
        <begin position="41"/>
        <end position="101"/>
    </location>
</feature>
<evidence type="ECO:0000256" key="9">
    <source>
        <dbReference type="SAM" id="MobiDB-lite"/>
    </source>
</evidence>
<dbReference type="PROSITE" id="PS50176">
    <property type="entry name" value="ARM_REPEAT"/>
    <property type="match status" value="2"/>
</dbReference>
<dbReference type="InterPro" id="IPR011989">
    <property type="entry name" value="ARM-like"/>
</dbReference>
<keyword evidence="5" id="KW-0808">Transferase</keyword>
<comment type="function">
    <text evidence="2">Functions as an E3 ubiquitin ligase.</text>
</comment>
<dbReference type="SMART" id="SM00185">
    <property type="entry name" value="ARM"/>
    <property type="match status" value="5"/>
</dbReference>
<evidence type="ECO:0000259" key="10">
    <source>
        <dbReference type="Pfam" id="PF25368"/>
    </source>
</evidence>
<evidence type="ECO:0000256" key="4">
    <source>
        <dbReference type="ARBA" id="ARBA00012483"/>
    </source>
</evidence>
<dbReference type="InterPro" id="IPR058678">
    <property type="entry name" value="ARM_PUB"/>
</dbReference>
<feature type="domain" description="U-box" evidence="11">
    <location>
        <begin position="123"/>
        <end position="398"/>
    </location>
</feature>
<dbReference type="EC" id="2.3.2.27" evidence="4"/>
<organism evidence="12 13">
    <name type="scientific">Kalanchoe fedtschenkoi</name>
    <name type="common">Lavender scallops</name>
    <name type="synonym">South American air plant</name>
    <dbReference type="NCBI Taxonomy" id="63787"/>
    <lineage>
        <taxon>Eukaryota</taxon>
        <taxon>Viridiplantae</taxon>
        <taxon>Streptophyta</taxon>
        <taxon>Embryophyta</taxon>
        <taxon>Tracheophyta</taxon>
        <taxon>Spermatophyta</taxon>
        <taxon>Magnoliopsida</taxon>
        <taxon>eudicotyledons</taxon>
        <taxon>Gunneridae</taxon>
        <taxon>Pentapetalae</taxon>
        <taxon>Saxifragales</taxon>
        <taxon>Crassulaceae</taxon>
        <taxon>Kalanchoe</taxon>
    </lineage>
</organism>
<comment type="catalytic activity">
    <reaction evidence="1">
        <text>S-ubiquitinyl-[E2 ubiquitin-conjugating enzyme]-L-cysteine + [acceptor protein]-L-lysine = [E2 ubiquitin-conjugating enzyme]-L-cysteine + N(6)-ubiquitinyl-[acceptor protein]-L-lysine.</text>
        <dbReference type="EC" id="2.3.2.27"/>
    </reaction>
</comment>
<evidence type="ECO:0000256" key="5">
    <source>
        <dbReference type="ARBA" id="ARBA00022679"/>
    </source>
</evidence>
<proteinExistence type="predicted"/>